<evidence type="ECO:0008006" key="5">
    <source>
        <dbReference type="Google" id="ProtNLM"/>
    </source>
</evidence>
<evidence type="ECO:0000256" key="1">
    <source>
        <dbReference type="SAM" id="MobiDB-lite"/>
    </source>
</evidence>
<keyword evidence="4" id="KW-1185">Reference proteome</keyword>
<proteinExistence type="predicted"/>
<dbReference type="Proteomes" id="UP000521199">
    <property type="component" value="Unassembled WGS sequence"/>
</dbReference>
<comment type="caution">
    <text evidence="3">The sequence shown here is derived from an EMBL/GenBank/DDBJ whole genome shotgun (WGS) entry which is preliminary data.</text>
</comment>
<feature type="region of interest" description="Disordered" evidence="1">
    <location>
        <begin position="455"/>
        <end position="496"/>
    </location>
</feature>
<dbReference type="EMBL" id="JACHHP010000008">
    <property type="protein sequence ID" value="MBB5209785.1"/>
    <property type="molecule type" value="Genomic_DNA"/>
</dbReference>
<dbReference type="AlphaFoldDB" id="A0A7W8D8F4"/>
<dbReference type="RefSeq" id="WP_183962428.1">
    <property type="nucleotide sequence ID" value="NZ_JACHHP010000008.1"/>
</dbReference>
<organism evidence="3 4">
    <name type="scientific">Chiayiivirga flava</name>
    <dbReference type="NCBI Taxonomy" id="659595"/>
    <lineage>
        <taxon>Bacteria</taxon>
        <taxon>Pseudomonadati</taxon>
        <taxon>Pseudomonadota</taxon>
        <taxon>Gammaproteobacteria</taxon>
        <taxon>Lysobacterales</taxon>
        <taxon>Lysobacteraceae</taxon>
        <taxon>Chiayiivirga</taxon>
    </lineage>
</organism>
<evidence type="ECO:0000313" key="3">
    <source>
        <dbReference type="EMBL" id="MBB5209785.1"/>
    </source>
</evidence>
<reference evidence="3 4" key="1">
    <citation type="submission" date="2020-08" db="EMBL/GenBank/DDBJ databases">
        <title>Genomic Encyclopedia of Type Strains, Phase IV (KMG-IV): sequencing the most valuable type-strain genomes for metagenomic binning, comparative biology and taxonomic classification.</title>
        <authorList>
            <person name="Goeker M."/>
        </authorList>
    </citation>
    <scope>NUCLEOTIDE SEQUENCE [LARGE SCALE GENOMIC DNA]</scope>
    <source>
        <strain evidence="3 4">DSM 24163</strain>
    </source>
</reference>
<keyword evidence="2" id="KW-0472">Membrane</keyword>
<protein>
    <recommendedName>
        <fullName evidence="5">DUF4175 domain-containing protein</fullName>
    </recommendedName>
</protein>
<evidence type="ECO:0000256" key="2">
    <source>
        <dbReference type="SAM" id="Phobius"/>
    </source>
</evidence>
<name>A0A7W8D8F4_9GAMM</name>
<keyword evidence="2" id="KW-0812">Transmembrane</keyword>
<feature type="transmembrane region" description="Helical" evidence="2">
    <location>
        <begin position="18"/>
        <end position="37"/>
    </location>
</feature>
<evidence type="ECO:0000313" key="4">
    <source>
        <dbReference type="Proteomes" id="UP000521199"/>
    </source>
</evidence>
<feature type="compositionally biased region" description="Basic and acidic residues" evidence="1">
    <location>
        <begin position="464"/>
        <end position="485"/>
    </location>
</feature>
<gene>
    <name evidence="3" type="ORF">HNQ52_003358</name>
</gene>
<sequence>MSAAVLQRLKRRAQWRRALVVALAWLPWIGVAVAIAWRLDGATGAAFAAAAGLAACALHAALRARAIDTAWLVAALDAAAPELQDSADLLFARTDALGPLQALQQTRVLHRLGMQPPDLREPLPWRPLRRTLPVAVIGVLVVLAWPRPHGEPAPIAATPAQPAAQVQSLQASLDIRPPAYTGLAARRLDAIDGEAEQGSTLAWTLRFAVAPQSVRLRFVDGDTLELTRDAGVWRGERMFERSALFRIETDGAPPLPNGPPYRIEIRPDLAPQIRVLQPERTLSVLDAATRRWQLVFEASDDHALGAATLELTLAQGSGEQVTVSERRIALRGEGDTRTRRYAHAVELAALGYAQGDDLIARVTVRDTRAPTPNVARSASFILRWPPPQGTDGTGVEGLVQTAMPAYFRSQRQIIIDTEALLAQRAQLDAATVLARSDAIGNDQRILRLRYGQFLGEESETDAPPPRHDDGDDHDDSHADDAHDHAPPANANADDLMRGAGHLHDLPEAATLLDPAARELLRAALNEMWQAEGALRGGHPDAALPFERRALEFIKRVQQADRIYLARVGLELPQLDPTRRLTGERDPLTARRDPLVPRAQTDDVPRAAWQALHDDAPLPLAELLDWLRGTPDAATDRLALLQHIDALQRDPACRACRDALARALWPSLVPPPAAPLSRPAPDAVGRAYLDALAPPAADEGTP</sequence>
<accession>A0A7W8D8F4</accession>
<keyword evidence="2" id="KW-1133">Transmembrane helix</keyword>